<dbReference type="PANTHER" id="PTHR33392:SF6">
    <property type="entry name" value="POLYISOPRENYL-TEICHOIC ACID--PEPTIDOGLYCAN TEICHOIC ACID TRANSFERASE TAGU"/>
    <property type="match status" value="1"/>
</dbReference>
<evidence type="ECO:0000256" key="1">
    <source>
        <dbReference type="ARBA" id="ARBA00006068"/>
    </source>
</evidence>
<comment type="similarity">
    <text evidence="1">Belongs to the LytR/CpsA/Psr (LCP) family.</text>
</comment>
<evidence type="ECO:0000313" key="5">
    <source>
        <dbReference type="EMBL" id="BCN30541.1"/>
    </source>
</evidence>
<evidence type="ECO:0000256" key="2">
    <source>
        <dbReference type="SAM" id="MobiDB-lite"/>
    </source>
</evidence>
<gene>
    <name evidence="5" type="ORF">bsdtb5_18360</name>
</gene>
<evidence type="ECO:0000256" key="3">
    <source>
        <dbReference type="SAM" id="Phobius"/>
    </source>
</evidence>
<organism evidence="5 6">
    <name type="scientific">Anaeromicropila herbilytica</name>
    <dbReference type="NCBI Taxonomy" id="2785025"/>
    <lineage>
        <taxon>Bacteria</taxon>
        <taxon>Bacillati</taxon>
        <taxon>Bacillota</taxon>
        <taxon>Clostridia</taxon>
        <taxon>Lachnospirales</taxon>
        <taxon>Lachnospiraceae</taxon>
        <taxon>Anaeromicropila</taxon>
    </lineage>
</organism>
<evidence type="ECO:0000259" key="4">
    <source>
        <dbReference type="Pfam" id="PF03816"/>
    </source>
</evidence>
<keyword evidence="3" id="KW-0812">Transmembrane</keyword>
<proteinExistence type="inferred from homology"/>
<reference evidence="5 6" key="1">
    <citation type="submission" date="2020-11" db="EMBL/GenBank/DDBJ databases">
        <title>Draft genome sequencing of a Lachnospiraceae strain isolated from anoxic soil subjected to BSD treatment.</title>
        <authorList>
            <person name="Uek A."/>
            <person name="Tonouchi A."/>
        </authorList>
    </citation>
    <scope>NUCLEOTIDE SEQUENCE [LARGE SCALE GENOMIC DNA]</scope>
    <source>
        <strain evidence="5 6">TB5</strain>
    </source>
</reference>
<dbReference type="EMBL" id="AP024169">
    <property type="protein sequence ID" value="BCN30541.1"/>
    <property type="molecule type" value="Genomic_DNA"/>
</dbReference>
<dbReference type="InterPro" id="IPR050922">
    <property type="entry name" value="LytR/CpsA/Psr_CW_biosynth"/>
</dbReference>
<feature type="domain" description="Cell envelope-related transcriptional attenuator" evidence="4">
    <location>
        <begin position="159"/>
        <end position="316"/>
    </location>
</feature>
<dbReference type="RefSeq" id="WP_271715752.1">
    <property type="nucleotide sequence ID" value="NZ_AP024169.1"/>
</dbReference>
<sequence>MRNNKIDENDFIDKDDFINNEDDALNEINASLAKQVSNELDDEDDLDDDYDTEDLDHIPKKKFPKWAKITCGIGGVLLVVIIGALLYFNNLLGLINYDDGKNAKLIAESFDKDNISKDNEVVDPNDVKWQSILANTRKEGVVNILLVGEEAIADNGRGRSDSMMIATINVKKKTLSLTSLMRDTYVQIPGYSDNKLNAAYKFGGIQLLYETLKQNFQVEMDGYVLVNFKSFENIINELGGVDITLTQEEAHYLNHTNYISKKQYRHVKAGLQTLNGNQALGYSRVRHVKTGENVRDDFGRTSRQRIVLNAIFEKYKKLSATDMVGMLPKILPLVTTDLTKDEIIGYISTLATLGVDQLQTFRIPIDNGYKPATVRSMSVLMMDTVADNVKALHEFLFGESDVKVLPSSNDSSNYNDSSSGTTSTTTSTPQPVRTATPTARPTTKPVATAKPTATDTPETTVPAATAKPTKAPTKTAAPTVAPVKTPTPTEAPAETQTPATEAPQQTEAPSSDGQVLEGQGH</sequence>
<feature type="compositionally biased region" description="Low complexity" evidence="2">
    <location>
        <begin position="407"/>
        <end position="509"/>
    </location>
</feature>
<keyword evidence="3" id="KW-1133">Transmembrane helix</keyword>
<name>A0A7R7EL12_9FIRM</name>
<keyword evidence="6" id="KW-1185">Reference proteome</keyword>
<dbReference type="KEGG" id="ahb:bsdtb5_18360"/>
<feature type="region of interest" description="Disordered" evidence="2">
    <location>
        <begin position="406"/>
        <end position="521"/>
    </location>
</feature>
<dbReference type="InterPro" id="IPR004474">
    <property type="entry name" value="LytR_CpsA_psr"/>
</dbReference>
<evidence type="ECO:0000313" key="6">
    <source>
        <dbReference type="Proteomes" id="UP000595897"/>
    </source>
</evidence>
<dbReference type="Proteomes" id="UP000595897">
    <property type="component" value="Chromosome"/>
</dbReference>
<accession>A0A7R7EL12</accession>
<dbReference type="AlphaFoldDB" id="A0A7R7EL12"/>
<feature type="transmembrane region" description="Helical" evidence="3">
    <location>
        <begin position="69"/>
        <end position="88"/>
    </location>
</feature>
<dbReference type="Pfam" id="PF03816">
    <property type="entry name" value="LytR_cpsA_psr"/>
    <property type="match status" value="1"/>
</dbReference>
<keyword evidence="3" id="KW-0472">Membrane</keyword>
<protein>
    <recommendedName>
        <fullName evidence="4">Cell envelope-related transcriptional attenuator domain-containing protein</fullName>
    </recommendedName>
</protein>
<dbReference type="PANTHER" id="PTHR33392">
    <property type="entry name" value="POLYISOPRENYL-TEICHOIC ACID--PEPTIDOGLYCAN TEICHOIC ACID TRANSFERASE TAGU"/>
    <property type="match status" value="1"/>
</dbReference>
<dbReference type="NCBIfam" id="TIGR00350">
    <property type="entry name" value="lytR_cpsA_psr"/>
    <property type="match status" value="1"/>
</dbReference>
<dbReference type="Gene3D" id="3.40.630.190">
    <property type="entry name" value="LCP protein"/>
    <property type="match status" value="1"/>
</dbReference>